<protein>
    <submittedName>
        <fullName evidence="6">Uncharacterized protein</fullName>
    </submittedName>
</protein>
<comment type="caution">
    <text evidence="6">The sequence shown here is derived from an EMBL/GenBank/DDBJ whole genome shotgun (WGS) entry which is preliminary data.</text>
</comment>
<feature type="transmembrane region" description="Helical" evidence="5">
    <location>
        <begin position="86"/>
        <end position="107"/>
    </location>
</feature>
<dbReference type="GO" id="GO:0016020">
    <property type="term" value="C:membrane"/>
    <property type="evidence" value="ECO:0007669"/>
    <property type="project" value="InterPro"/>
</dbReference>
<evidence type="ECO:0000256" key="3">
    <source>
        <dbReference type="ARBA" id="ARBA00022989"/>
    </source>
</evidence>
<proteinExistence type="predicted"/>
<dbReference type="Pfam" id="PF04750">
    <property type="entry name" value="Far-17a_AIG1"/>
    <property type="match status" value="1"/>
</dbReference>
<name>A0A2V3ISD1_9FLOR</name>
<dbReference type="Proteomes" id="UP000247409">
    <property type="component" value="Unassembled WGS sequence"/>
</dbReference>
<dbReference type="InterPro" id="IPR006838">
    <property type="entry name" value="ADTRP_AIG1"/>
</dbReference>
<reference evidence="6 7" key="1">
    <citation type="journal article" date="2018" name="Mol. Biol. Evol.">
        <title>Analysis of the draft genome of the red seaweed Gracilariopsis chorda provides insights into genome size evolution in Rhodophyta.</title>
        <authorList>
            <person name="Lee J."/>
            <person name="Yang E.C."/>
            <person name="Graf L."/>
            <person name="Yang J.H."/>
            <person name="Qiu H."/>
            <person name="Zel Zion U."/>
            <person name="Chan C.X."/>
            <person name="Stephens T.G."/>
            <person name="Weber A.P.M."/>
            <person name="Boo G.H."/>
            <person name="Boo S.M."/>
            <person name="Kim K.M."/>
            <person name="Shin Y."/>
            <person name="Jung M."/>
            <person name="Lee S.J."/>
            <person name="Yim H.S."/>
            <person name="Lee J.H."/>
            <person name="Bhattacharya D."/>
            <person name="Yoon H.S."/>
        </authorList>
    </citation>
    <scope>NUCLEOTIDE SEQUENCE [LARGE SCALE GENOMIC DNA]</scope>
    <source>
        <strain evidence="6 7">SKKU-2015</strain>
        <tissue evidence="6">Whole body</tissue>
    </source>
</reference>
<keyword evidence="3 5" id="KW-1133">Transmembrane helix</keyword>
<keyword evidence="7" id="KW-1185">Reference proteome</keyword>
<evidence type="ECO:0000256" key="1">
    <source>
        <dbReference type="ARBA" id="ARBA00004127"/>
    </source>
</evidence>
<evidence type="ECO:0000256" key="2">
    <source>
        <dbReference type="ARBA" id="ARBA00022692"/>
    </source>
</evidence>
<keyword evidence="4 5" id="KW-0472">Membrane</keyword>
<gene>
    <name evidence="6" type="ORF">BWQ96_05208</name>
</gene>
<keyword evidence="2 5" id="KW-0812">Transmembrane</keyword>
<comment type="subcellular location">
    <subcellularLocation>
        <location evidence="1">Endomembrane system</location>
        <topology evidence="1">Multi-pass membrane protein</topology>
    </subcellularLocation>
</comment>
<sequence length="138" mass="15975">MNRLRAHMVPDHDSKMALLHLNPLLFALGDSLLKDADLLAKYAIKQSRAVLLVSAYGVMYFFWTLFCTRFNGGHWPYPFQMAFSPVQHLMFMALSVSCAIYLTRAGFRFHGRLDRRRRRRLALAEKERSARSRLVAAN</sequence>
<organism evidence="6 7">
    <name type="scientific">Gracilariopsis chorda</name>
    <dbReference type="NCBI Taxonomy" id="448386"/>
    <lineage>
        <taxon>Eukaryota</taxon>
        <taxon>Rhodophyta</taxon>
        <taxon>Florideophyceae</taxon>
        <taxon>Rhodymeniophycidae</taxon>
        <taxon>Gracilariales</taxon>
        <taxon>Gracilariaceae</taxon>
        <taxon>Gracilariopsis</taxon>
    </lineage>
</organism>
<evidence type="ECO:0000256" key="4">
    <source>
        <dbReference type="ARBA" id="ARBA00023136"/>
    </source>
</evidence>
<evidence type="ECO:0000313" key="6">
    <source>
        <dbReference type="EMBL" id="PXF45035.1"/>
    </source>
</evidence>
<feature type="transmembrane region" description="Helical" evidence="5">
    <location>
        <begin position="49"/>
        <end position="66"/>
    </location>
</feature>
<evidence type="ECO:0000256" key="5">
    <source>
        <dbReference type="SAM" id="Phobius"/>
    </source>
</evidence>
<accession>A0A2V3ISD1</accession>
<dbReference type="AlphaFoldDB" id="A0A2V3ISD1"/>
<dbReference type="GO" id="GO:0012505">
    <property type="term" value="C:endomembrane system"/>
    <property type="evidence" value="ECO:0007669"/>
    <property type="project" value="UniProtKB-SubCell"/>
</dbReference>
<dbReference type="EMBL" id="NBIV01000073">
    <property type="protein sequence ID" value="PXF45035.1"/>
    <property type="molecule type" value="Genomic_DNA"/>
</dbReference>
<evidence type="ECO:0000313" key="7">
    <source>
        <dbReference type="Proteomes" id="UP000247409"/>
    </source>
</evidence>